<dbReference type="PROSITE" id="PS50893">
    <property type="entry name" value="ABC_TRANSPORTER_2"/>
    <property type="match status" value="1"/>
</dbReference>
<evidence type="ECO:0000256" key="7">
    <source>
        <dbReference type="ARBA" id="ARBA00022967"/>
    </source>
</evidence>
<evidence type="ECO:0000259" key="9">
    <source>
        <dbReference type="PROSITE" id="PS50893"/>
    </source>
</evidence>
<dbReference type="PANTHER" id="PTHR43297:SF14">
    <property type="entry name" value="ATPASE AAA-TYPE CORE DOMAIN-CONTAINING PROTEIN"/>
    <property type="match status" value="1"/>
</dbReference>
<organism evidence="10 11">
    <name type="scientific">Saccharolobus solfataricus</name>
    <name type="common">Sulfolobus solfataricus</name>
    <dbReference type="NCBI Taxonomy" id="2287"/>
    <lineage>
        <taxon>Archaea</taxon>
        <taxon>Thermoproteota</taxon>
        <taxon>Thermoprotei</taxon>
        <taxon>Sulfolobales</taxon>
        <taxon>Sulfolobaceae</taxon>
        <taxon>Saccharolobus</taxon>
    </lineage>
</organism>
<dbReference type="PATRIC" id="fig|2287.9.peg.1328"/>
<evidence type="ECO:0000256" key="3">
    <source>
        <dbReference type="ARBA" id="ARBA00022475"/>
    </source>
</evidence>
<feature type="domain" description="ABC transporter" evidence="9">
    <location>
        <begin position="3"/>
        <end position="244"/>
    </location>
</feature>
<evidence type="ECO:0000256" key="4">
    <source>
        <dbReference type="ARBA" id="ARBA00022519"/>
    </source>
</evidence>
<dbReference type="InterPro" id="IPR027417">
    <property type="entry name" value="P-loop_NTPase"/>
</dbReference>
<dbReference type="InterPro" id="IPR017871">
    <property type="entry name" value="ABC_transporter-like_CS"/>
</dbReference>
<dbReference type="GeneID" id="31677413"/>
<evidence type="ECO:0000256" key="6">
    <source>
        <dbReference type="ARBA" id="ARBA00022840"/>
    </source>
</evidence>
<dbReference type="RefSeq" id="WP_081225713.1">
    <property type="nucleotide sequence ID" value="NZ_LT549890.1"/>
</dbReference>
<dbReference type="InterPro" id="IPR003593">
    <property type="entry name" value="AAA+_ATPase"/>
</dbReference>
<evidence type="ECO:0000256" key="8">
    <source>
        <dbReference type="ARBA" id="ARBA00023136"/>
    </source>
</evidence>
<dbReference type="PROSITE" id="PS00211">
    <property type="entry name" value="ABC_TRANSPORTER_1"/>
    <property type="match status" value="1"/>
</dbReference>
<evidence type="ECO:0000256" key="5">
    <source>
        <dbReference type="ARBA" id="ARBA00022741"/>
    </source>
</evidence>
<dbReference type="PANTHER" id="PTHR43297">
    <property type="entry name" value="OLIGOPEPTIDE TRANSPORT ATP-BINDING PROTEIN APPD"/>
    <property type="match status" value="1"/>
</dbReference>
<keyword evidence="4" id="KW-0997">Cell inner membrane</keyword>
<keyword evidence="3" id="KW-1003">Cell membrane</keyword>
<dbReference type="OrthoDB" id="18209at2157"/>
<evidence type="ECO:0000256" key="1">
    <source>
        <dbReference type="ARBA" id="ARBA00004202"/>
    </source>
</evidence>
<dbReference type="EMBL" id="LT549890">
    <property type="protein sequence ID" value="SAI84863.1"/>
    <property type="molecule type" value="Genomic_DNA"/>
</dbReference>
<proteinExistence type="predicted"/>
<dbReference type="GO" id="GO:0005524">
    <property type="term" value="F:ATP binding"/>
    <property type="evidence" value="ECO:0007669"/>
    <property type="project" value="UniProtKB-KW"/>
</dbReference>
<keyword evidence="5" id="KW-0547">Nucleotide-binding</keyword>
<dbReference type="InterPro" id="IPR003439">
    <property type="entry name" value="ABC_transporter-like_ATP-bd"/>
</dbReference>
<evidence type="ECO:0000256" key="2">
    <source>
        <dbReference type="ARBA" id="ARBA00022448"/>
    </source>
</evidence>
<dbReference type="GO" id="GO:0005886">
    <property type="term" value="C:plasma membrane"/>
    <property type="evidence" value="ECO:0007669"/>
    <property type="project" value="UniProtKB-SubCell"/>
</dbReference>
<dbReference type="Proteomes" id="UP000076770">
    <property type="component" value="Chromosome i"/>
</dbReference>
<name>A0A157T086_SACSO</name>
<dbReference type="SMART" id="SM00382">
    <property type="entry name" value="AAA"/>
    <property type="match status" value="1"/>
</dbReference>
<protein>
    <submittedName>
        <fullName evidence="10">Oligo/dipeptide transport, ATP binding protein (DppD-1)</fullName>
    </submittedName>
</protein>
<dbReference type="CDD" id="cd03257">
    <property type="entry name" value="ABC_NikE_OppD_transporters"/>
    <property type="match status" value="1"/>
</dbReference>
<keyword evidence="7" id="KW-1278">Translocase</keyword>
<reference evidence="11" key="1">
    <citation type="submission" date="2016-04" db="EMBL/GenBank/DDBJ databases">
        <authorList>
            <person name="Shah S.A."/>
            <person name="Garrett R.A."/>
        </authorList>
    </citation>
    <scope>NUCLEOTIDE SEQUENCE [LARGE SCALE GENOMIC DNA]</scope>
    <source>
        <strain evidence="11">ATCC 35091 / DSM 1616 / JCM 8930 / NBRC 15331 / P1</strain>
    </source>
</reference>
<keyword evidence="8" id="KW-0472">Membrane</keyword>
<dbReference type="SUPFAM" id="SSF52540">
    <property type="entry name" value="P-loop containing nucleoside triphosphate hydrolases"/>
    <property type="match status" value="1"/>
</dbReference>
<evidence type="ECO:0000313" key="10">
    <source>
        <dbReference type="EMBL" id="SAI84863.1"/>
    </source>
</evidence>
<keyword evidence="6" id="KW-0067">ATP-binding</keyword>
<dbReference type="InterPro" id="IPR050388">
    <property type="entry name" value="ABC_Ni/Peptide_Import"/>
</dbReference>
<evidence type="ECO:0000313" key="11">
    <source>
        <dbReference type="Proteomes" id="UP000076770"/>
    </source>
</evidence>
<accession>A0A157T086</accession>
<comment type="subcellular location">
    <subcellularLocation>
        <location evidence="1">Cell membrane</location>
        <topology evidence="1">Peripheral membrane protein</topology>
    </subcellularLocation>
</comment>
<dbReference type="Gene3D" id="3.40.50.300">
    <property type="entry name" value="P-loop containing nucleotide triphosphate hydrolases"/>
    <property type="match status" value="1"/>
</dbReference>
<keyword evidence="2" id="KW-0813">Transport</keyword>
<gene>
    <name evidence="10" type="ORF">SSOP1_1309</name>
</gene>
<sequence length="251" mass="28581">MPIEVRRLRIAYGEYVAVEEFNMRLERGSIVALIGPSGSGKSTVAKAILRILPPIAKVSGEVYLDNLNILSLQDKSMRELRLKKISYIPQGSSKVYLNPMLKISDTIKKLYRNRNMGFEENKIRELLLMVDLEPRILERYPYMLSGGQLQRVLIAISLLFNPEYIIADEPTASLDVITQRSIAHIFKEMVKSKELGMLLITHDLMFAKLVADYAIILYKGKVIEYGKMQELIKMPKSNITKNLVEGSMTVE</sequence>
<dbReference type="GO" id="GO:0016887">
    <property type="term" value="F:ATP hydrolysis activity"/>
    <property type="evidence" value="ECO:0007669"/>
    <property type="project" value="InterPro"/>
</dbReference>
<dbReference type="AlphaFoldDB" id="A0A157T086"/>
<dbReference type="Pfam" id="PF00005">
    <property type="entry name" value="ABC_tran"/>
    <property type="match status" value="1"/>
</dbReference>